<keyword evidence="12" id="KW-0408">Iron</keyword>
<dbReference type="OMA" id="HTPSEMF"/>
<organism evidence="17 18">
    <name type="scientific">Hyalella azteca</name>
    <name type="common">Amphipod</name>
    <dbReference type="NCBI Taxonomy" id="294128"/>
    <lineage>
        <taxon>Eukaryota</taxon>
        <taxon>Metazoa</taxon>
        <taxon>Ecdysozoa</taxon>
        <taxon>Arthropoda</taxon>
        <taxon>Crustacea</taxon>
        <taxon>Multicrustacea</taxon>
        <taxon>Malacostraca</taxon>
        <taxon>Eumalacostraca</taxon>
        <taxon>Peracarida</taxon>
        <taxon>Amphipoda</taxon>
        <taxon>Senticaudata</taxon>
        <taxon>Talitrida</taxon>
        <taxon>Talitroidea</taxon>
        <taxon>Hyalellidae</taxon>
        <taxon>Hyalella</taxon>
    </lineage>
</organism>
<feature type="signal peptide" evidence="15">
    <location>
        <begin position="1"/>
        <end position="21"/>
    </location>
</feature>
<keyword evidence="6 15" id="KW-0732">Signal</keyword>
<evidence type="ECO:0000313" key="18">
    <source>
        <dbReference type="RefSeq" id="XP_018010818.1"/>
    </source>
</evidence>
<dbReference type="SMART" id="SM00702">
    <property type="entry name" value="P4Hc"/>
    <property type="match status" value="1"/>
</dbReference>
<keyword evidence="13" id="KW-0325">Glycoprotein</keyword>
<dbReference type="Pfam" id="PF13640">
    <property type="entry name" value="2OG-FeII_Oxy_3"/>
    <property type="match status" value="1"/>
</dbReference>
<dbReference type="AlphaFoldDB" id="A0A8B7NB43"/>
<dbReference type="RefSeq" id="XP_018010818.1">
    <property type="nucleotide sequence ID" value="XM_018155329.2"/>
</dbReference>
<dbReference type="Pfam" id="PF23557">
    <property type="entry name" value="TPR_leprecan"/>
    <property type="match status" value="1"/>
</dbReference>
<evidence type="ECO:0000256" key="11">
    <source>
        <dbReference type="ARBA" id="ARBA00023002"/>
    </source>
</evidence>
<keyword evidence="7" id="KW-0677">Repeat</keyword>
<feature type="region of interest" description="Disordered" evidence="14">
    <location>
        <begin position="490"/>
        <end position="515"/>
    </location>
</feature>
<evidence type="ECO:0000256" key="15">
    <source>
        <dbReference type="SAM" id="SignalP"/>
    </source>
</evidence>
<dbReference type="Gene3D" id="1.25.40.10">
    <property type="entry name" value="Tetratricopeptide repeat domain"/>
    <property type="match status" value="2"/>
</dbReference>
<keyword evidence="5" id="KW-0479">Metal-binding</keyword>
<keyword evidence="11" id="KW-0560">Oxidoreductase</keyword>
<evidence type="ECO:0000256" key="10">
    <source>
        <dbReference type="ARBA" id="ARBA00022964"/>
    </source>
</evidence>
<dbReference type="InterPro" id="IPR006620">
    <property type="entry name" value="Pro_4_hyd_alph"/>
</dbReference>
<dbReference type="OrthoDB" id="8517835at2759"/>
<dbReference type="FunFam" id="2.60.120.620:FF:000003">
    <property type="entry name" value="Prolyl 3-hydroxylase 2"/>
    <property type="match status" value="1"/>
</dbReference>
<evidence type="ECO:0000256" key="6">
    <source>
        <dbReference type="ARBA" id="ARBA00022729"/>
    </source>
</evidence>
<dbReference type="GO" id="GO:0031418">
    <property type="term" value="F:L-ascorbic acid binding"/>
    <property type="evidence" value="ECO:0007669"/>
    <property type="project" value="InterPro"/>
</dbReference>
<evidence type="ECO:0000256" key="3">
    <source>
        <dbReference type="ARBA" id="ARBA00006487"/>
    </source>
</evidence>
<sequence length="831" mass="93558">MGITIVTRLTLVIGLISLASPEIIRNLTRKEVEAPVAIEDVFDNLIVEEAHGMPAVIVDVNDILQIAETADVPTISERETDANPSIIASVLNEGESYTDEPLTLNTSSILDDKANEEDHSRTYDKLYQQGVDHYLSNDWHQCVGYLELAIKDYTWYTNTLKSCRRDCRAEAQGATPLAQPRSVEQEFYETTIRNALCLLKCRQKHFLSRHHHVAPASVDREFISRKPYDYLQLCLFKLGRFQDAANAAVTVLAAQPTHTVMSNNLKQYIEQYSADQDELDNLELQEYAVEYVRGDQAHSAEDYARAVEHMEAALTLYWRALEDCRLMCEEPFDQGWFPDFVSSVANHYTFTFRCKRKCGLQLSNLYGEDIQDFLPSILNYLQYGYQKLNEIPKACAAVESYLELLPADATMLRNKQYYLANYQKIDKFFVVRKEVAEHAARERYEERLLNFIDTEFVFLEEDPSVMMKELAIEDEGDEDGAFAVRDSSVPVHEDPQVEEPKTIATQEPVGNGAETDATATTSFVAADKFSVKESSGAAVVDIHDEARRSPSLVTSSLRSRGDAGDIEASEGRMLRDKQPTAAVTLGPAALNGSRRYVVDGLISDIKCKILSALVHVAGERGDGYHRNVNPHTEAEEFFGLTLSRTGLMVHAGLLEADMLRLVLRVTSVAKQNIEQHFELQRPLYFSFTHLVCRTAKPEYYDTRPPGDLSHVVHVDNCILYGPGECLQRPPAYTFRDYSAILYLNDDFEGGEFVFTDDPQAKAVQSSVTPKCGRMVAFSAGPENPHGVKAVRRGSRCALALWFTHDAKHRDKDRILAETLLNKIKLGEIKVK</sequence>
<keyword evidence="8" id="KW-0802">TPR repeat</keyword>
<feature type="domain" description="Fe2OG dioxygenase" evidence="16">
    <location>
        <begin position="688"/>
        <end position="804"/>
    </location>
</feature>
<evidence type="ECO:0000313" key="17">
    <source>
        <dbReference type="Proteomes" id="UP000694843"/>
    </source>
</evidence>
<dbReference type="PANTHER" id="PTHR14049:SF9">
    <property type="entry name" value="PROCOLLAGEN-PROLINE 3-DIOXYGENASE"/>
    <property type="match status" value="1"/>
</dbReference>
<evidence type="ECO:0000256" key="5">
    <source>
        <dbReference type="ARBA" id="ARBA00022723"/>
    </source>
</evidence>
<reference evidence="18" key="1">
    <citation type="submission" date="2025-08" db="UniProtKB">
        <authorList>
            <consortium name="RefSeq"/>
        </authorList>
    </citation>
    <scope>IDENTIFICATION</scope>
    <source>
        <tissue evidence="18">Whole organism</tissue>
    </source>
</reference>
<feature type="chain" id="PRO_5034436331" description="procollagen-proline 3-dioxygenase" evidence="15">
    <location>
        <begin position="22"/>
        <end position="831"/>
    </location>
</feature>
<evidence type="ECO:0000256" key="7">
    <source>
        <dbReference type="ARBA" id="ARBA00022737"/>
    </source>
</evidence>
<dbReference type="GeneID" id="108668164"/>
<dbReference type="Gene3D" id="2.60.120.620">
    <property type="entry name" value="q2cbj1_9rhob like domain"/>
    <property type="match status" value="1"/>
</dbReference>
<evidence type="ECO:0000256" key="13">
    <source>
        <dbReference type="ARBA" id="ARBA00023180"/>
    </source>
</evidence>
<evidence type="ECO:0000256" key="12">
    <source>
        <dbReference type="ARBA" id="ARBA00023004"/>
    </source>
</evidence>
<proteinExistence type="inferred from homology"/>
<keyword evidence="10" id="KW-0223">Dioxygenase</keyword>
<dbReference type="InterPro" id="IPR005123">
    <property type="entry name" value="Oxoglu/Fe-dep_dioxygenase_dom"/>
</dbReference>
<dbReference type="PANTHER" id="PTHR14049">
    <property type="entry name" value="LEPRECAN 1"/>
    <property type="match status" value="1"/>
</dbReference>
<dbReference type="Proteomes" id="UP000694843">
    <property type="component" value="Unplaced"/>
</dbReference>
<evidence type="ECO:0000256" key="8">
    <source>
        <dbReference type="ARBA" id="ARBA00022803"/>
    </source>
</evidence>
<protein>
    <recommendedName>
        <fullName evidence="4">procollagen-proline 3-dioxygenase</fullName>
        <ecNumber evidence="4">1.14.11.7</ecNumber>
    </recommendedName>
</protein>
<dbReference type="GO" id="GO:0019797">
    <property type="term" value="F:procollagen-proline 3-dioxygenase activity"/>
    <property type="evidence" value="ECO:0007669"/>
    <property type="project" value="UniProtKB-EC"/>
</dbReference>
<comment type="cofactor">
    <cofactor evidence="1">
        <name>L-ascorbate</name>
        <dbReference type="ChEBI" id="CHEBI:38290"/>
    </cofactor>
</comment>
<dbReference type="SUPFAM" id="SSF48452">
    <property type="entry name" value="TPR-like"/>
    <property type="match status" value="1"/>
</dbReference>
<gene>
    <name evidence="18" type="primary">LOC108668164</name>
</gene>
<comment type="similarity">
    <text evidence="3">Belongs to the leprecan family.</text>
</comment>
<dbReference type="GO" id="GO:0032963">
    <property type="term" value="P:collagen metabolic process"/>
    <property type="evidence" value="ECO:0007669"/>
    <property type="project" value="InterPro"/>
</dbReference>
<dbReference type="InterPro" id="IPR056585">
    <property type="entry name" value="Leprecan_dom"/>
</dbReference>
<dbReference type="GO" id="GO:0005506">
    <property type="term" value="F:iron ion binding"/>
    <property type="evidence" value="ECO:0007669"/>
    <property type="project" value="InterPro"/>
</dbReference>
<dbReference type="EC" id="1.14.11.7" evidence="4"/>
<accession>A0A8B7NB43</accession>
<keyword evidence="17" id="KW-1185">Reference proteome</keyword>
<evidence type="ECO:0000256" key="1">
    <source>
        <dbReference type="ARBA" id="ARBA00001961"/>
    </source>
</evidence>
<evidence type="ECO:0000256" key="14">
    <source>
        <dbReference type="SAM" id="MobiDB-lite"/>
    </source>
</evidence>
<dbReference type="InterPro" id="IPR039575">
    <property type="entry name" value="P3H"/>
</dbReference>
<keyword evidence="9" id="KW-0256">Endoplasmic reticulum</keyword>
<dbReference type="InterPro" id="IPR011990">
    <property type="entry name" value="TPR-like_helical_dom_sf"/>
</dbReference>
<dbReference type="KEGG" id="hazt:108668164"/>
<feature type="compositionally biased region" description="Basic and acidic residues" evidence="14">
    <location>
        <begin position="491"/>
        <end position="501"/>
    </location>
</feature>
<evidence type="ECO:0000259" key="16">
    <source>
        <dbReference type="PROSITE" id="PS51471"/>
    </source>
</evidence>
<evidence type="ECO:0000256" key="2">
    <source>
        <dbReference type="ARBA" id="ARBA00001962"/>
    </source>
</evidence>
<name>A0A8B7NB43_HYAAZ</name>
<evidence type="ECO:0000256" key="4">
    <source>
        <dbReference type="ARBA" id="ARBA00012262"/>
    </source>
</evidence>
<comment type="cofactor">
    <cofactor evidence="2">
        <name>Fe cation</name>
        <dbReference type="ChEBI" id="CHEBI:24875"/>
    </cofactor>
</comment>
<dbReference type="InterPro" id="IPR044862">
    <property type="entry name" value="Pro_4_hyd_alph_FE2OG_OXY"/>
</dbReference>
<evidence type="ECO:0000256" key="9">
    <source>
        <dbReference type="ARBA" id="ARBA00022824"/>
    </source>
</evidence>
<dbReference type="PROSITE" id="PS51471">
    <property type="entry name" value="FE2OG_OXY"/>
    <property type="match status" value="1"/>
</dbReference>